<dbReference type="InterPro" id="IPR002549">
    <property type="entry name" value="AI-2E-like"/>
</dbReference>
<dbReference type="PANTHER" id="PTHR21716:SF53">
    <property type="entry name" value="PERMEASE PERM-RELATED"/>
    <property type="match status" value="1"/>
</dbReference>
<evidence type="ECO:0000256" key="7">
    <source>
        <dbReference type="ARBA" id="ARBA00023136"/>
    </source>
</evidence>
<protein>
    <recommendedName>
        <fullName evidence="11">AI-2E family transporter</fullName>
    </recommendedName>
</protein>
<reference evidence="10" key="1">
    <citation type="submission" date="2017-09" db="EMBL/GenBank/DDBJ databases">
        <title>Depth-based differentiation of microbial function through sediment-hosted aquifers and enrichment of novel symbionts in the deep terrestrial subsurface.</title>
        <authorList>
            <person name="Probst A.J."/>
            <person name="Ladd B."/>
            <person name="Jarett J.K."/>
            <person name="Geller-Mcgrath D.E."/>
            <person name="Sieber C.M.K."/>
            <person name="Emerson J.B."/>
            <person name="Anantharaman K."/>
            <person name="Thomas B.C."/>
            <person name="Malmstrom R."/>
            <person name="Stieglmeier M."/>
            <person name="Klingl A."/>
            <person name="Woyke T."/>
            <person name="Ryan C.M."/>
            <person name="Banfield J.F."/>
        </authorList>
    </citation>
    <scope>NUCLEOTIDE SEQUENCE [LARGE SCALE GENOMIC DNA]</scope>
</reference>
<sequence length="173" mass="18494">ISSENGMRNFIKALVPYKHKSYAVILTSKVQTLIARWMLGQLILSGFIFLLTFIGLTLLGVKFALALALLAGLLELVPYLGPVLSAIPAAFVAFVQAPTLALFVIVLYIIVQQVENYVLVPKIMGRTIGANPLIILVAVLAGFNIAGIIGMLLAVPIVAAVSVLIRELKASPE</sequence>
<evidence type="ECO:0000256" key="3">
    <source>
        <dbReference type="ARBA" id="ARBA00022448"/>
    </source>
</evidence>
<evidence type="ECO:0000313" key="9">
    <source>
        <dbReference type="EMBL" id="PIT87020.1"/>
    </source>
</evidence>
<keyword evidence="5 8" id="KW-0812">Transmembrane</keyword>
<organism evidence="9 10">
    <name type="scientific">Candidatus Magasanikbacteria bacterium CG10_big_fil_rev_8_21_14_0_10_40_10</name>
    <dbReference type="NCBI Taxonomy" id="1974648"/>
    <lineage>
        <taxon>Bacteria</taxon>
        <taxon>Candidatus Magasanikiibacteriota</taxon>
    </lineage>
</organism>
<evidence type="ECO:0000256" key="6">
    <source>
        <dbReference type="ARBA" id="ARBA00022989"/>
    </source>
</evidence>
<evidence type="ECO:0000256" key="1">
    <source>
        <dbReference type="ARBA" id="ARBA00004651"/>
    </source>
</evidence>
<dbReference type="EMBL" id="PFBX01000056">
    <property type="protein sequence ID" value="PIT87020.1"/>
    <property type="molecule type" value="Genomic_DNA"/>
</dbReference>
<keyword evidence="6 8" id="KW-1133">Transmembrane helix</keyword>
<feature type="non-terminal residue" evidence="9">
    <location>
        <position position="1"/>
    </location>
</feature>
<comment type="subcellular location">
    <subcellularLocation>
        <location evidence="1">Cell membrane</location>
        <topology evidence="1">Multi-pass membrane protein</topology>
    </subcellularLocation>
</comment>
<name>A0A2M6W2T0_9BACT</name>
<dbReference type="GO" id="GO:0005886">
    <property type="term" value="C:plasma membrane"/>
    <property type="evidence" value="ECO:0007669"/>
    <property type="project" value="UniProtKB-SubCell"/>
</dbReference>
<comment type="similarity">
    <text evidence="2">Belongs to the autoinducer-2 exporter (AI-2E) (TC 2.A.86) family.</text>
</comment>
<dbReference type="AlphaFoldDB" id="A0A2M6W2T0"/>
<keyword evidence="3" id="KW-0813">Transport</keyword>
<proteinExistence type="inferred from homology"/>
<gene>
    <name evidence="9" type="ORF">COU31_05220</name>
</gene>
<evidence type="ECO:0000256" key="5">
    <source>
        <dbReference type="ARBA" id="ARBA00022692"/>
    </source>
</evidence>
<evidence type="ECO:0000313" key="10">
    <source>
        <dbReference type="Proteomes" id="UP000231183"/>
    </source>
</evidence>
<keyword evidence="7 8" id="KW-0472">Membrane</keyword>
<keyword evidence="4" id="KW-1003">Cell membrane</keyword>
<accession>A0A2M6W2T0</accession>
<evidence type="ECO:0008006" key="11">
    <source>
        <dbReference type="Google" id="ProtNLM"/>
    </source>
</evidence>
<evidence type="ECO:0000256" key="2">
    <source>
        <dbReference type="ARBA" id="ARBA00009773"/>
    </source>
</evidence>
<dbReference type="Pfam" id="PF01594">
    <property type="entry name" value="AI-2E_transport"/>
    <property type="match status" value="1"/>
</dbReference>
<evidence type="ECO:0000256" key="4">
    <source>
        <dbReference type="ARBA" id="ARBA00022475"/>
    </source>
</evidence>
<feature type="transmembrane region" description="Helical" evidence="8">
    <location>
        <begin position="87"/>
        <end position="111"/>
    </location>
</feature>
<dbReference type="GO" id="GO:0055085">
    <property type="term" value="P:transmembrane transport"/>
    <property type="evidence" value="ECO:0007669"/>
    <property type="project" value="TreeGrafter"/>
</dbReference>
<feature type="transmembrane region" description="Helical" evidence="8">
    <location>
        <begin position="34"/>
        <end position="56"/>
    </location>
</feature>
<evidence type="ECO:0000256" key="8">
    <source>
        <dbReference type="SAM" id="Phobius"/>
    </source>
</evidence>
<dbReference type="Proteomes" id="UP000231183">
    <property type="component" value="Unassembled WGS sequence"/>
</dbReference>
<comment type="caution">
    <text evidence="9">The sequence shown here is derived from an EMBL/GenBank/DDBJ whole genome shotgun (WGS) entry which is preliminary data.</text>
</comment>
<dbReference type="PANTHER" id="PTHR21716">
    <property type="entry name" value="TRANSMEMBRANE PROTEIN"/>
    <property type="match status" value="1"/>
</dbReference>
<feature type="transmembrane region" description="Helical" evidence="8">
    <location>
        <begin position="132"/>
        <end position="165"/>
    </location>
</feature>